<comment type="subcellular location">
    <subcellularLocation>
        <location evidence="1">Cell membrane</location>
        <topology evidence="1">Multi-pass membrane protein</topology>
    </subcellularLocation>
</comment>
<dbReference type="RefSeq" id="WP_017023633.1">
    <property type="nucleotide sequence ID" value="NZ_CAWMPN010000029.1"/>
</dbReference>
<dbReference type="SUPFAM" id="SSF52540">
    <property type="entry name" value="P-loop containing nucleoside triphosphate hydrolases"/>
    <property type="match status" value="1"/>
</dbReference>
<dbReference type="PANTHER" id="PTHR43394">
    <property type="entry name" value="ATP-DEPENDENT PERMEASE MDL1, MITOCHONDRIAL"/>
    <property type="match status" value="1"/>
</dbReference>
<evidence type="ECO:0000256" key="3">
    <source>
        <dbReference type="ARBA" id="ARBA00022741"/>
    </source>
</evidence>
<dbReference type="InterPro" id="IPR003593">
    <property type="entry name" value="AAA+_ATPase"/>
</dbReference>
<evidence type="ECO:0000259" key="8">
    <source>
        <dbReference type="PROSITE" id="PS50893"/>
    </source>
</evidence>
<evidence type="ECO:0000256" key="5">
    <source>
        <dbReference type="ARBA" id="ARBA00022989"/>
    </source>
</evidence>
<dbReference type="PANTHER" id="PTHR43394:SF1">
    <property type="entry name" value="ATP-BINDING CASSETTE SUB-FAMILY B MEMBER 10, MITOCHONDRIAL"/>
    <property type="match status" value="1"/>
</dbReference>
<dbReference type="GO" id="GO:0015421">
    <property type="term" value="F:ABC-type oligopeptide transporter activity"/>
    <property type="evidence" value="ECO:0007669"/>
    <property type="project" value="TreeGrafter"/>
</dbReference>
<dbReference type="InterPro" id="IPR036640">
    <property type="entry name" value="ABC1_TM_sf"/>
</dbReference>
<dbReference type="GO" id="GO:0005886">
    <property type="term" value="C:plasma membrane"/>
    <property type="evidence" value="ECO:0007669"/>
    <property type="project" value="UniProtKB-SubCell"/>
</dbReference>
<feature type="domain" description="ABC transporter" evidence="8">
    <location>
        <begin position="452"/>
        <end position="686"/>
    </location>
</feature>
<evidence type="ECO:0000256" key="4">
    <source>
        <dbReference type="ARBA" id="ARBA00022840"/>
    </source>
</evidence>
<dbReference type="InterPro" id="IPR039421">
    <property type="entry name" value="Type_1_exporter"/>
</dbReference>
<dbReference type="AlphaFoldDB" id="A0A1B9NUM1"/>
<name>A0A1B9NUM1_ALILO</name>
<dbReference type="InterPro" id="IPR027417">
    <property type="entry name" value="P-loop_NTPase"/>
</dbReference>
<keyword evidence="5 7" id="KW-1133">Transmembrane helix</keyword>
<dbReference type="SUPFAM" id="SSF90123">
    <property type="entry name" value="ABC transporter transmembrane region"/>
    <property type="match status" value="1"/>
</dbReference>
<feature type="transmembrane region" description="Helical" evidence="7">
    <location>
        <begin position="362"/>
        <end position="383"/>
    </location>
</feature>
<sequence>MDKSYQSQVINLLMAMDVNTNVHAFSQEWIASNRLESMDDVFTLLDRLGIAYTVHPYTKKLASKSHLAALYITDDDIKVCRFLLNDFQTYQQDEFESDSLPRYAISSLVVLIHEQPRERNSTDWVGERIDKFKSLLPMLLCISFFANVFALAIPFITMSIYDHVIGGDAGHELGGIAIGAALLFTMMLLLKVIRSQLLTTISNRISREISEKVLYRIFSSSLLVNRSLSSSALMSRLTTAESFKGLLQGPLGGALFDLPFVLLFIIAIGFLGGWLVLVPLLSLLCYYGLAHHSQKKLMRTSHQTTISGTNRYSLLFELNSKLAFLRSANMNEFWIKRFEKANVLAAKNSFFHSSHQAKYTSIYYALGLLSTLAVIALGIGLIFNQAMTAGGLIATMMLISRVTGPAQMLANSGSRFTQTKQARLQINQSINQKIEGDFSFQHHSLSSEKPTIELEQITLRFPQQMKPALSGISLKIEPGQVVVITGPMASGKTALLELLAGLNQPQSGVIKVNGHNLSQYDPQIYRQWLGYYSAKPELLLLTIREFVSDNRNLTDDLMIDAIEQVGGKAWFDTLSCGLDTQLNESIVASISHALSGYEAKVLSQAKLYLHEYPFYLLDNPVMDTASRDLFQLWISQRKGRSTIVFSSHDPELIKLADQVIILDGGSLVYAGPLPDNSNTEIAMEASL</sequence>
<feature type="transmembrane region" description="Helical" evidence="7">
    <location>
        <begin position="138"/>
        <end position="161"/>
    </location>
</feature>
<keyword evidence="4 10" id="KW-0067">ATP-binding</keyword>
<feature type="transmembrane region" description="Helical" evidence="7">
    <location>
        <begin position="173"/>
        <end position="193"/>
    </location>
</feature>
<dbReference type="PROSITE" id="PS50929">
    <property type="entry name" value="ABC_TM1F"/>
    <property type="match status" value="1"/>
</dbReference>
<dbReference type="Pfam" id="PF00005">
    <property type="entry name" value="ABC_tran"/>
    <property type="match status" value="1"/>
</dbReference>
<comment type="caution">
    <text evidence="10">The sequence shown here is derived from an EMBL/GenBank/DDBJ whole genome shotgun (WGS) entry which is preliminary data.</text>
</comment>
<keyword evidence="3" id="KW-0547">Nucleotide-binding</keyword>
<gene>
    <name evidence="10" type="ORF">A6E04_19135</name>
</gene>
<organism evidence="10 11">
    <name type="scientific">Aliivibrio logei</name>
    <name type="common">Vibrio logei</name>
    <dbReference type="NCBI Taxonomy" id="688"/>
    <lineage>
        <taxon>Bacteria</taxon>
        <taxon>Pseudomonadati</taxon>
        <taxon>Pseudomonadota</taxon>
        <taxon>Gammaproteobacteria</taxon>
        <taxon>Vibrionales</taxon>
        <taxon>Vibrionaceae</taxon>
        <taxon>Aliivibrio</taxon>
    </lineage>
</organism>
<accession>A0A1B9NUM1</accession>
<dbReference type="Gene3D" id="1.20.1560.10">
    <property type="entry name" value="ABC transporter type 1, transmembrane domain"/>
    <property type="match status" value="1"/>
</dbReference>
<evidence type="ECO:0000256" key="2">
    <source>
        <dbReference type="ARBA" id="ARBA00022692"/>
    </source>
</evidence>
<dbReference type="GO" id="GO:0016887">
    <property type="term" value="F:ATP hydrolysis activity"/>
    <property type="evidence" value="ECO:0007669"/>
    <property type="project" value="InterPro"/>
</dbReference>
<dbReference type="SMART" id="SM00382">
    <property type="entry name" value="AAA"/>
    <property type="match status" value="1"/>
</dbReference>
<evidence type="ECO:0000313" key="11">
    <source>
        <dbReference type="Proteomes" id="UP000093523"/>
    </source>
</evidence>
<keyword evidence="2 7" id="KW-0812">Transmembrane</keyword>
<evidence type="ECO:0000256" key="7">
    <source>
        <dbReference type="SAM" id="Phobius"/>
    </source>
</evidence>
<dbReference type="InterPro" id="IPR003439">
    <property type="entry name" value="ABC_transporter-like_ATP-bd"/>
</dbReference>
<reference evidence="10 11" key="1">
    <citation type="submission" date="2016-06" db="EMBL/GenBank/DDBJ databases">
        <authorList>
            <person name="Kjaerup R.B."/>
            <person name="Dalgaard T.S."/>
            <person name="Juul-Madsen H.R."/>
        </authorList>
    </citation>
    <scope>NUCLEOTIDE SEQUENCE [LARGE SCALE GENOMIC DNA]</scope>
    <source>
        <strain evidence="10 11">1S159</strain>
    </source>
</reference>
<protein>
    <submittedName>
        <fullName evidence="10">ABC transporter ATP-binding protein</fullName>
    </submittedName>
</protein>
<keyword evidence="6 7" id="KW-0472">Membrane</keyword>
<proteinExistence type="predicted"/>
<dbReference type="GO" id="GO:0005524">
    <property type="term" value="F:ATP binding"/>
    <property type="evidence" value="ECO:0007669"/>
    <property type="project" value="UniProtKB-KW"/>
</dbReference>
<dbReference type="EMBL" id="MAJU01000029">
    <property type="protein sequence ID" value="OCH17722.1"/>
    <property type="molecule type" value="Genomic_DNA"/>
</dbReference>
<dbReference type="Proteomes" id="UP000093523">
    <property type="component" value="Unassembled WGS sequence"/>
</dbReference>
<dbReference type="OrthoDB" id="9782586at2"/>
<dbReference type="Gene3D" id="3.40.50.300">
    <property type="entry name" value="P-loop containing nucleotide triphosphate hydrolases"/>
    <property type="match status" value="1"/>
</dbReference>
<feature type="transmembrane region" description="Helical" evidence="7">
    <location>
        <begin position="260"/>
        <end position="289"/>
    </location>
</feature>
<dbReference type="Pfam" id="PF00664">
    <property type="entry name" value="ABC_membrane"/>
    <property type="match status" value="1"/>
</dbReference>
<dbReference type="PROSITE" id="PS50893">
    <property type="entry name" value="ABC_TRANSPORTER_2"/>
    <property type="match status" value="1"/>
</dbReference>
<feature type="domain" description="ABC transmembrane type-1" evidence="9">
    <location>
        <begin position="139"/>
        <end position="418"/>
    </location>
</feature>
<dbReference type="STRING" id="688.A6E04_19135"/>
<evidence type="ECO:0000313" key="10">
    <source>
        <dbReference type="EMBL" id="OCH17722.1"/>
    </source>
</evidence>
<evidence type="ECO:0000256" key="6">
    <source>
        <dbReference type="ARBA" id="ARBA00023136"/>
    </source>
</evidence>
<evidence type="ECO:0000259" key="9">
    <source>
        <dbReference type="PROSITE" id="PS50929"/>
    </source>
</evidence>
<evidence type="ECO:0000256" key="1">
    <source>
        <dbReference type="ARBA" id="ARBA00004651"/>
    </source>
</evidence>
<dbReference type="InterPro" id="IPR011527">
    <property type="entry name" value="ABC1_TM_dom"/>
</dbReference>